<evidence type="ECO:0000259" key="14">
    <source>
        <dbReference type="Pfam" id="PF07715"/>
    </source>
</evidence>
<evidence type="ECO:0000313" key="15">
    <source>
        <dbReference type="EMBL" id="EKM29928.1"/>
    </source>
</evidence>
<keyword evidence="7 11" id="KW-0798">TonB box</keyword>
<feature type="domain" description="TonB-dependent receptor-like beta-barrel" evidence="13">
    <location>
        <begin position="282"/>
        <end position="647"/>
    </location>
</feature>
<accession>A0A454CU38</accession>
<dbReference type="Gene3D" id="2.40.170.20">
    <property type="entry name" value="TonB-dependent receptor, beta-barrel domain"/>
    <property type="match status" value="1"/>
</dbReference>
<evidence type="ECO:0000256" key="4">
    <source>
        <dbReference type="ARBA" id="ARBA00022692"/>
    </source>
</evidence>
<evidence type="ECO:0000256" key="8">
    <source>
        <dbReference type="ARBA" id="ARBA00023136"/>
    </source>
</evidence>
<evidence type="ECO:0000256" key="3">
    <source>
        <dbReference type="ARBA" id="ARBA00022452"/>
    </source>
</evidence>
<keyword evidence="5 12" id="KW-0732">Signal</keyword>
<gene>
    <name evidence="15" type="ORF">VCHENC02_4298</name>
</gene>
<evidence type="ECO:0000256" key="2">
    <source>
        <dbReference type="ARBA" id="ARBA00022448"/>
    </source>
</evidence>
<keyword evidence="9 10" id="KW-0998">Cell outer membrane</keyword>
<name>A0A454CU38_VIBHA</name>
<comment type="similarity">
    <text evidence="10 11">Belongs to the TonB-dependent receptor family.</text>
</comment>
<dbReference type="STRING" id="669.AL538_20090"/>
<dbReference type="GO" id="GO:0015344">
    <property type="term" value="F:siderophore uptake transmembrane transporter activity"/>
    <property type="evidence" value="ECO:0007669"/>
    <property type="project" value="TreeGrafter"/>
</dbReference>
<evidence type="ECO:0000256" key="9">
    <source>
        <dbReference type="ARBA" id="ARBA00023237"/>
    </source>
</evidence>
<dbReference type="PROSITE" id="PS52016">
    <property type="entry name" value="TONB_DEPENDENT_REC_3"/>
    <property type="match status" value="1"/>
</dbReference>
<evidence type="ECO:0000256" key="6">
    <source>
        <dbReference type="ARBA" id="ARBA00023065"/>
    </source>
</evidence>
<evidence type="ECO:0000256" key="1">
    <source>
        <dbReference type="ARBA" id="ARBA00004571"/>
    </source>
</evidence>
<feature type="domain" description="TonB-dependent receptor plug" evidence="14">
    <location>
        <begin position="49"/>
        <end position="159"/>
    </location>
</feature>
<dbReference type="GO" id="GO:0009279">
    <property type="term" value="C:cell outer membrane"/>
    <property type="evidence" value="ECO:0007669"/>
    <property type="project" value="UniProtKB-SubCell"/>
</dbReference>
<dbReference type="PANTHER" id="PTHR30069:SF53">
    <property type="entry name" value="COLICIN I RECEPTOR-RELATED"/>
    <property type="match status" value="1"/>
</dbReference>
<proteinExistence type="inferred from homology"/>
<dbReference type="SUPFAM" id="SSF56935">
    <property type="entry name" value="Porins"/>
    <property type="match status" value="1"/>
</dbReference>
<reference evidence="15 16" key="1">
    <citation type="submission" date="2012-10" db="EMBL/GenBank/DDBJ databases">
        <title>Genome sequence of Vibrio Cholerae HENC-02.</title>
        <authorList>
            <person name="Eppinger M."/>
            <person name="Hasan N.A."/>
            <person name="Sengamalay N."/>
            <person name="Hine E."/>
            <person name="Su Q."/>
            <person name="Daugherty S.C."/>
            <person name="Young S."/>
            <person name="Sadzewicz L."/>
            <person name="Tallon L."/>
            <person name="Cebula T.A."/>
            <person name="Ravel J."/>
            <person name="Colwell R.R."/>
        </authorList>
    </citation>
    <scope>NUCLEOTIDE SEQUENCE [LARGE SCALE GENOMIC DNA]</scope>
    <source>
        <strain evidence="15 16">HENC-02</strain>
    </source>
</reference>
<dbReference type="EMBL" id="AJSR01001870">
    <property type="protein sequence ID" value="EKM29928.1"/>
    <property type="molecule type" value="Genomic_DNA"/>
</dbReference>
<dbReference type="Proteomes" id="UP000008367">
    <property type="component" value="Unassembled WGS sequence"/>
</dbReference>
<evidence type="ECO:0000256" key="10">
    <source>
        <dbReference type="PROSITE-ProRule" id="PRU01360"/>
    </source>
</evidence>
<evidence type="ECO:0000313" key="16">
    <source>
        <dbReference type="Proteomes" id="UP000008367"/>
    </source>
</evidence>
<keyword evidence="8 10" id="KW-0472">Membrane</keyword>
<dbReference type="InterPro" id="IPR039426">
    <property type="entry name" value="TonB-dep_rcpt-like"/>
</dbReference>
<feature type="chain" id="PRO_5019294461" evidence="12">
    <location>
        <begin position="28"/>
        <end position="676"/>
    </location>
</feature>
<organism evidence="15 16">
    <name type="scientific">Vibrio harveyi</name>
    <name type="common">Beneckea harveyi</name>
    <dbReference type="NCBI Taxonomy" id="669"/>
    <lineage>
        <taxon>Bacteria</taxon>
        <taxon>Pseudomonadati</taxon>
        <taxon>Pseudomonadota</taxon>
        <taxon>Gammaproteobacteria</taxon>
        <taxon>Vibrionales</taxon>
        <taxon>Vibrionaceae</taxon>
        <taxon>Vibrio</taxon>
    </lineage>
</organism>
<dbReference type="Pfam" id="PF07715">
    <property type="entry name" value="Plug"/>
    <property type="match status" value="1"/>
</dbReference>
<keyword evidence="3 10" id="KW-1134">Transmembrane beta strand</keyword>
<evidence type="ECO:0000256" key="12">
    <source>
        <dbReference type="SAM" id="SignalP"/>
    </source>
</evidence>
<dbReference type="InterPro" id="IPR037066">
    <property type="entry name" value="Plug_dom_sf"/>
</dbReference>
<dbReference type="RefSeq" id="WP_009702246.1">
    <property type="nucleotide sequence ID" value="NZ_JBEWWN010000012.1"/>
</dbReference>
<evidence type="ECO:0000256" key="7">
    <source>
        <dbReference type="ARBA" id="ARBA00023077"/>
    </source>
</evidence>
<protein>
    <submittedName>
        <fullName evidence="15">TonB-dependent Receptor Plug domain protein</fullName>
    </submittedName>
</protein>
<dbReference type="Pfam" id="PF00593">
    <property type="entry name" value="TonB_dep_Rec_b-barrel"/>
    <property type="match status" value="1"/>
</dbReference>
<feature type="signal peptide" evidence="12">
    <location>
        <begin position="1"/>
        <end position="27"/>
    </location>
</feature>
<dbReference type="PANTHER" id="PTHR30069">
    <property type="entry name" value="TONB-DEPENDENT OUTER MEMBRANE RECEPTOR"/>
    <property type="match status" value="1"/>
</dbReference>
<keyword evidence="6" id="KW-0406">Ion transport</keyword>
<keyword evidence="2 10" id="KW-0813">Transport</keyword>
<dbReference type="Gene3D" id="2.170.130.10">
    <property type="entry name" value="TonB-dependent receptor, plug domain"/>
    <property type="match status" value="1"/>
</dbReference>
<dbReference type="GO" id="GO:0044718">
    <property type="term" value="P:siderophore transmembrane transport"/>
    <property type="evidence" value="ECO:0007669"/>
    <property type="project" value="TreeGrafter"/>
</dbReference>
<dbReference type="InterPro" id="IPR000531">
    <property type="entry name" value="Beta-barrel_TonB"/>
</dbReference>
<evidence type="ECO:0000256" key="11">
    <source>
        <dbReference type="RuleBase" id="RU003357"/>
    </source>
</evidence>
<dbReference type="CDD" id="cd01347">
    <property type="entry name" value="ligand_gated_channel"/>
    <property type="match status" value="1"/>
</dbReference>
<evidence type="ECO:0000256" key="5">
    <source>
        <dbReference type="ARBA" id="ARBA00022729"/>
    </source>
</evidence>
<dbReference type="AlphaFoldDB" id="A0A454CU38"/>
<evidence type="ECO:0000259" key="13">
    <source>
        <dbReference type="Pfam" id="PF00593"/>
    </source>
</evidence>
<comment type="caution">
    <text evidence="15">The sequence shown here is derived from an EMBL/GenBank/DDBJ whole genome shotgun (WGS) entry which is preliminary data.</text>
</comment>
<dbReference type="InterPro" id="IPR012910">
    <property type="entry name" value="Plug_dom"/>
</dbReference>
<sequence length="676" mass="74759">MSKTTPFAPKPLAVVIGALCTSFSVFADTTPIEADEQLVVTATRTQMELKDAPASMSVITAEDIENDPGITLADIVSNATSVESDFDSTRAGRQQISIRGMDSKYTLIMVNGRRMSSASAIVRGNDFDLSAIPMDSIERVEIIRGPMSALYGSDGMGGTINIITKSPDNDWSSQLSLDNTSPNDGNGGQEYTVGLTTSGALIDDTLFARFSVSQTSRNAWQPYTGIKSVKGQDYDRSEITALEGRDSLAMFGTLSWHLADNQFIDLDLGYSDDERDTAAESATTVLYSESHVKRNSQALSHTGFWSWGDTQVRYSRENVENIEAANDGADSIEELTQIFEASATTYLGESHTVTFGVDYQTSQLTNPEHIKDNKAEAYQGAVFVQDQWEMTDTLTATIGGRLDKHEHYGEEFSPRVYLVHQTTDDLVLKGGVGKAFKAPTMTQNHPDFSMNSCKGNCNIVGNEDLEAETSVNYEFSALYSGRNWNLEGAVFRNEIENLIEQTDIFCEVGTWSSAVMSCIDDNGDPIDRELSNPYKSYQNVSKAVIQGVELTGSIQFTEQWAMSGNYTYLDTEDKSTGEELNERYKHSAFARLNWYPTQDLNLFASARYRGERKIDSELTQDAYTTMDLGTVYHVSDALRIRAGITNLTDERVSKELENIGYVEAPRTYYVGMTADF</sequence>
<keyword evidence="4 10" id="KW-0812">Transmembrane</keyword>
<dbReference type="InterPro" id="IPR036942">
    <property type="entry name" value="Beta-barrel_TonB_sf"/>
</dbReference>
<keyword evidence="15" id="KW-0675">Receptor</keyword>
<comment type="subcellular location">
    <subcellularLocation>
        <location evidence="1 10">Cell outer membrane</location>
        <topology evidence="1 10">Multi-pass membrane protein</topology>
    </subcellularLocation>
</comment>